<evidence type="ECO:0000256" key="2">
    <source>
        <dbReference type="SAM" id="Phobius"/>
    </source>
</evidence>
<evidence type="ECO:0000313" key="3">
    <source>
        <dbReference type="EMBL" id="KAF4744624.1"/>
    </source>
</evidence>
<keyword evidence="2" id="KW-1133">Transmembrane helix</keyword>
<feature type="region of interest" description="Disordered" evidence="1">
    <location>
        <begin position="52"/>
        <end position="159"/>
    </location>
</feature>
<keyword evidence="2" id="KW-0812">Transmembrane</keyword>
<feature type="compositionally biased region" description="Polar residues" evidence="1">
    <location>
        <begin position="115"/>
        <end position="144"/>
    </location>
</feature>
<dbReference type="Proteomes" id="UP000574390">
    <property type="component" value="Unassembled WGS sequence"/>
</dbReference>
<name>A0A7J6TH49_PEROL</name>
<dbReference type="EMBL" id="JABANM010007215">
    <property type="protein sequence ID" value="KAF4744624.1"/>
    <property type="molecule type" value="Genomic_DNA"/>
</dbReference>
<protein>
    <submittedName>
        <fullName evidence="3">Uncharacterized protein</fullName>
    </submittedName>
</protein>
<dbReference type="AlphaFoldDB" id="A0A7J6TH49"/>
<feature type="transmembrane region" description="Helical" evidence="2">
    <location>
        <begin position="164"/>
        <end position="190"/>
    </location>
</feature>
<keyword evidence="2" id="KW-0472">Membrane</keyword>
<organism evidence="3 4">
    <name type="scientific">Perkinsus olseni</name>
    <name type="common">Perkinsus atlanticus</name>
    <dbReference type="NCBI Taxonomy" id="32597"/>
    <lineage>
        <taxon>Eukaryota</taxon>
        <taxon>Sar</taxon>
        <taxon>Alveolata</taxon>
        <taxon>Perkinsozoa</taxon>
        <taxon>Perkinsea</taxon>
        <taxon>Perkinsida</taxon>
        <taxon>Perkinsidae</taxon>
        <taxon>Perkinsus</taxon>
    </lineage>
</organism>
<proteinExistence type="predicted"/>
<evidence type="ECO:0000256" key="1">
    <source>
        <dbReference type="SAM" id="MobiDB-lite"/>
    </source>
</evidence>
<feature type="compositionally biased region" description="Low complexity" evidence="1">
    <location>
        <begin position="69"/>
        <end position="100"/>
    </location>
</feature>
<accession>A0A7J6TH49</accession>
<gene>
    <name evidence="3" type="ORF">FOZ62_025919</name>
</gene>
<evidence type="ECO:0000313" key="4">
    <source>
        <dbReference type="Proteomes" id="UP000574390"/>
    </source>
</evidence>
<feature type="compositionally biased region" description="Basic and acidic residues" evidence="1">
    <location>
        <begin position="145"/>
        <end position="157"/>
    </location>
</feature>
<reference evidence="3 4" key="1">
    <citation type="submission" date="2020-04" db="EMBL/GenBank/DDBJ databases">
        <title>Perkinsus olseni comparative genomics.</title>
        <authorList>
            <person name="Bogema D.R."/>
        </authorList>
    </citation>
    <scope>NUCLEOTIDE SEQUENCE [LARGE SCALE GENOMIC DNA]</scope>
    <source>
        <strain evidence="3">ATCC PRA-205</strain>
    </source>
</reference>
<sequence>MVQVLAFILVHTMYAFKGIIVIATIVSSELDWSSIRLDGPATTAPSAEGLNLSEISLDGPPSPLPDAVGLDLSSISLDGPSSSTEELDLSSISLDGPSSSTEELDLSSIRLEGPWSSTPAAGGQDLSNSATGPTTDAPSKQQTAKADDNPPSDDHSTSDGCSEWPVALLGILVAVTVACLIGSIIQICLLKKLLARTVPRDEADLEQGYGYSSRDAAEVSVKEAAIGI</sequence>
<comment type="caution">
    <text evidence="3">The sequence shown here is derived from an EMBL/GenBank/DDBJ whole genome shotgun (WGS) entry which is preliminary data.</text>
</comment>